<keyword evidence="4 10" id="KW-0547">Nucleotide-binding</keyword>
<dbReference type="SMART" id="SM00219">
    <property type="entry name" value="TyrKc"/>
    <property type="match status" value="1"/>
</dbReference>
<dbReference type="InterPro" id="IPR000980">
    <property type="entry name" value="SH2"/>
</dbReference>
<dbReference type="InterPro" id="IPR001060">
    <property type="entry name" value="FCH_dom"/>
</dbReference>
<dbReference type="Proteomes" id="UP001488805">
    <property type="component" value="Unassembled WGS sequence"/>
</dbReference>
<dbReference type="SUPFAM" id="SSF103657">
    <property type="entry name" value="BAR/IMD domain-like"/>
    <property type="match status" value="1"/>
</dbReference>
<feature type="domain" description="SH2" evidence="18">
    <location>
        <begin position="466"/>
        <end position="555"/>
    </location>
</feature>
<dbReference type="Gene3D" id="3.30.200.20">
    <property type="entry name" value="Phosphorylase Kinase, domain 1"/>
    <property type="match status" value="1"/>
</dbReference>
<keyword evidence="22" id="KW-1185">Reference proteome</keyword>
<dbReference type="FunFam" id="1.10.510.10:FF:000212">
    <property type="entry name" value="Tyrosine-protein kinase"/>
    <property type="match status" value="1"/>
</dbReference>
<evidence type="ECO:0000256" key="9">
    <source>
        <dbReference type="ARBA" id="ARBA00051245"/>
    </source>
</evidence>
<comment type="subcellular location">
    <subcellularLocation>
        <location evidence="10">Cytoplasm</location>
        <location evidence="10">Cytoskeleton</location>
    </subcellularLocation>
</comment>
<dbReference type="Pfam" id="PF00611">
    <property type="entry name" value="FCH"/>
    <property type="match status" value="1"/>
</dbReference>
<dbReference type="InterPro" id="IPR036860">
    <property type="entry name" value="SH2_dom_sf"/>
</dbReference>
<evidence type="ECO:0000256" key="4">
    <source>
        <dbReference type="ARBA" id="ARBA00022741"/>
    </source>
</evidence>
<keyword evidence="3" id="KW-0449">Lipoprotein</keyword>
<protein>
    <recommendedName>
        <fullName evidence="10">Tyrosine-protein kinase</fullName>
        <ecNumber evidence="10">2.7.10.2</ecNumber>
    </recommendedName>
</protein>
<dbReference type="EMBL" id="JBCEZU010000001">
    <property type="protein sequence ID" value="KAK9542696.1"/>
    <property type="molecule type" value="Genomic_DNA"/>
</dbReference>
<evidence type="ECO:0000259" key="20">
    <source>
        <dbReference type="PROSITE" id="PS51741"/>
    </source>
</evidence>
<dbReference type="PRINTS" id="PR00109">
    <property type="entry name" value="TYRKINASE"/>
</dbReference>
<keyword evidence="2 10" id="KW-0808">Transferase</keyword>
<dbReference type="SMART" id="SM00055">
    <property type="entry name" value="FCH"/>
    <property type="match status" value="1"/>
</dbReference>
<evidence type="ECO:0000256" key="10">
    <source>
        <dbReference type="PIRNR" id="PIRNR000632"/>
    </source>
</evidence>
<feature type="coiled-coil region" evidence="16">
    <location>
        <begin position="139"/>
        <end position="189"/>
    </location>
</feature>
<dbReference type="InterPro" id="IPR035849">
    <property type="entry name" value="Fes/Fps/Fer_SH2"/>
</dbReference>
<evidence type="ECO:0000256" key="2">
    <source>
        <dbReference type="ARBA" id="ARBA00022679"/>
    </source>
</evidence>
<dbReference type="InterPro" id="IPR000719">
    <property type="entry name" value="Prot_kinase_dom"/>
</dbReference>
<gene>
    <name evidence="21" type="ORF">VZT92_000536</name>
</gene>
<dbReference type="InterPro" id="IPR027267">
    <property type="entry name" value="AH/BAR_dom_sf"/>
</dbReference>
<sequence length="828" mass="94770">MSFGEDLRCPQAHAAVIRLLDSELHLMEVMKKWIGHRAKSEREFSVQLHHMSAMVEKLDRPQPGAGPDYISQLNKSWGVLVSQTDLLSQVMKKRSEDLLDGPISKLTLLIRDKQQLRKTYAEQWNLLKQELSKVTQTELERLKSSYRQAVRDAAQAKRKYQEANKDKERDKAKERYIKASMKLHELHNEYVLSVRAAQVYHQHHYSQIQPALLTALQTLQQEMVLILKEILQEYFDISTFLNHEVVRIHREISSALSAIDPHREYESFIQQNRSVGETPACAEFDCNLLEDTEHLNPRELELNDLTLETIQHKLTAVEEELLCLSRTLGSQQSAVEQLEMELDVECEGVKKGQRVYHFSKRHAMEECRQQVALSQGMRAKLEVQRLLLKEKLDQLGSNEPSSALKLDPDTVSLSSNSSNHHSPTPSKLLMDGIINNLGGLFKPKCEVLPALTLVQEVDRPLGQQEWYHGAIPRLEVQQLLTNDGDFLVRKSQEKQGYVLSVQWEGSCKHFLIQNTDNLYRLDGESFQSIPLLISHLLSSRQQITKRSDIMLKKPVLKDKWVLEHDDIILGPLIGRGNFGEVYSGRLCSDNTPVAVKSCKENLAPEHKSKFLMEARILKQYDHPNIVKLIGVCTQKQPIYIIMELVQGGDFISFLRREGHSLKPKILVKMTENIASGMEFLESKKCIHRDLAARNCLVAQHNVVKISDFGMSRQQDDGVYSAGGGLRQIPVKWTSPEALNYGRFTTESDVWSFGVLLWETFSMGMTPYTSMTNQQTRDAVEKGYRMPAPHGCPVEISRIMSSCWQYDPRDRPSFKKLRAELSTIDRKIT</sequence>
<feature type="region of interest" description="Disordered" evidence="17">
    <location>
        <begin position="398"/>
        <end position="425"/>
    </location>
</feature>
<dbReference type="SUPFAM" id="SSF55550">
    <property type="entry name" value="SH2 domain"/>
    <property type="match status" value="1"/>
</dbReference>
<dbReference type="PROSITE" id="PS00109">
    <property type="entry name" value="PROTEIN_KINASE_TYR"/>
    <property type="match status" value="1"/>
</dbReference>
<evidence type="ECO:0000256" key="7">
    <source>
        <dbReference type="ARBA" id="ARBA00023054"/>
    </source>
</evidence>
<dbReference type="PROSITE" id="PS51741">
    <property type="entry name" value="F_BAR"/>
    <property type="match status" value="1"/>
</dbReference>
<dbReference type="Gene3D" id="1.20.1270.60">
    <property type="entry name" value="Arfaptin homology (AH) domain/BAR domain"/>
    <property type="match status" value="1"/>
</dbReference>
<keyword evidence="13" id="KW-0727">SH2 domain</keyword>
<evidence type="ECO:0000256" key="5">
    <source>
        <dbReference type="ARBA" id="ARBA00022777"/>
    </source>
</evidence>
<organism evidence="21 22">
    <name type="scientific">Zoarces viviparus</name>
    <name type="common">Viviparous eelpout</name>
    <name type="synonym">Blennius viviparus</name>
    <dbReference type="NCBI Taxonomy" id="48416"/>
    <lineage>
        <taxon>Eukaryota</taxon>
        <taxon>Metazoa</taxon>
        <taxon>Chordata</taxon>
        <taxon>Craniata</taxon>
        <taxon>Vertebrata</taxon>
        <taxon>Euteleostomi</taxon>
        <taxon>Actinopterygii</taxon>
        <taxon>Neopterygii</taxon>
        <taxon>Teleostei</taxon>
        <taxon>Neoteleostei</taxon>
        <taxon>Acanthomorphata</taxon>
        <taxon>Eupercaria</taxon>
        <taxon>Perciformes</taxon>
        <taxon>Cottioidei</taxon>
        <taxon>Zoarcales</taxon>
        <taxon>Zoarcidae</taxon>
        <taxon>Zoarcinae</taxon>
        <taxon>Zoarces</taxon>
    </lineage>
</organism>
<dbReference type="PANTHER" id="PTHR24418">
    <property type="entry name" value="TYROSINE-PROTEIN KINASE"/>
    <property type="match status" value="1"/>
</dbReference>
<dbReference type="GO" id="GO:0005856">
    <property type="term" value="C:cytoskeleton"/>
    <property type="evidence" value="ECO:0007669"/>
    <property type="project" value="UniProtKB-SubCell"/>
</dbReference>
<dbReference type="PROSITE" id="PS50001">
    <property type="entry name" value="SH2"/>
    <property type="match status" value="1"/>
</dbReference>
<dbReference type="InterPro" id="IPR011009">
    <property type="entry name" value="Kinase-like_dom_sf"/>
</dbReference>
<evidence type="ECO:0000256" key="16">
    <source>
        <dbReference type="SAM" id="Coils"/>
    </source>
</evidence>
<dbReference type="GO" id="GO:0004715">
    <property type="term" value="F:non-membrane spanning protein tyrosine kinase activity"/>
    <property type="evidence" value="ECO:0007669"/>
    <property type="project" value="UniProtKB-EC"/>
</dbReference>
<evidence type="ECO:0000259" key="19">
    <source>
        <dbReference type="PROSITE" id="PS50011"/>
    </source>
</evidence>
<comment type="similarity">
    <text evidence="10">Belongs to the protein kinase superfamily. Tyr protein kinase family. Fes/fps subfamily.</text>
</comment>
<evidence type="ECO:0000313" key="21">
    <source>
        <dbReference type="EMBL" id="KAK9542696.1"/>
    </source>
</evidence>
<keyword evidence="10" id="KW-0963">Cytoplasm</keyword>
<feature type="binding site" evidence="12 15">
    <location>
        <position position="596"/>
    </location>
    <ligand>
        <name>ATP</name>
        <dbReference type="ChEBI" id="CHEBI:30616"/>
    </ligand>
</feature>
<dbReference type="PRINTS" id="PR00401">
    <property type="entry name" value="SH2DOMAIN"/>
</dbReference>
<dbReference type="FunFam" id="1.20.1270.60:FF:000029">
    <property type="entry name" value="Tyrosine-protein kinase"/>
    <property type="match status" value="1"/>
</dbReference>
<keyword evidence="1" id="KW-0597">Phosphoprotein</keyword>
<dbReference type="FunFam" id="3.30.200.20:FF:000089">
    <property type="entry name" value="Tyrosine-protein kinase"/>
    <property type="match status" value="1"/>
</dbReference>
<dbReference type="PROSITE" id="PS00107">
    <property type="entry name" value="PROTEIN_KINASE_ATP"/>
    <property type="match status" value="1"/>
</dbReference>
<dbReference type="InterPro" id="IPR020635">
    <property type="entry name" value="Tyr_kinase_cat_dom"/>
</dbReference>
<dbReference type="GO" id="GO:0005524">
    <property type="term" value="F:ATP binding"/>
    <property type="evidence" value="ECO:0007669"/>
    <property type="project" value="UniProtKB-UniRule"/>
</dbReference>
<evidence type="ECO:0000313" key="22">
    <source>
        <dbReference type="Proteomes" id="UP001488805"/>
    </source>
</evidence>
<dbReference type="EC" id="2.7.10.2" evidence="10"/>
<accession>A0AAW1GBS0</accession>
<dbReference type="InterPro" id="IPR016250">
    <property type="entry name" value="Tyr-prot_kinase_Fes/Fps"/>
</dbReference>
<evidence type="ECO:0000256" key="8">
    <source>
        <dbReference type="ARBA" id="ARBA00023137"/>
    </source>
</evidence>
<evidence type="ECO:0000256" key="1">
    <source>
        <dbReference type="ARBA" id="ARBA00022553"/>
    </source>
</evidence>
<dbReference type="Gene3D" id="1.10.510.10">
    <property type="entry name" value="Transferase(Phosphotransferase) domain 1"/>
    <property type="match status" value="1"/>
</dbReference>
<dbReference type="InterPro" id="IPR031160">
    <property type="entry name" value="F_BAR_dom"/>
</dbReference>
<evidence type="ECO:0000256" key="14">
    <source>
        <dbReference type="PROSITE-ProRule" id="PRU01077"/>
    </source>
</evidence>
<dbReference type="Gene3D" id="1.10.287.160">
    <property type="entry name" value="HR1 repeat"/>
    <property type="match status" value="1"/>
</dbReference>
<evidence type="ECO:0000256" key="3">
    <source>
        <dbReference type="ARBA" id="ARBA00022707"/>
    </source>
</evidence>
<dbReference type="InterPro" id="IPR017441">
    <property type="entry name" value="Protein_kinase_ATP_BS"/>
</dbReference>
<keyword evidence="10" id="KW-0206">Cytoskeleton</keyword>
<evidence type="ECO:0000256" key="15">
    <source>
        <dbReference type="PROSITE-ProRule" id="PRU10141"/>
    </source>
</evidence>
<evidence type="ECO:0000256" key="13">
    <source>
        <dbReference type="PROSITE-ProRule" id="PRU00191"/>
    </source>
</evidence>
<evidence type="ECO:0000256" key="6">
    <source>
        <dbReference type="ARBA" id="ARBA00022840"/>
    </source>
</evidence>
<dbReference type="InterPro" id="IPR001245">
    <property type="entry name" value="Ser-Thr/Tyr_kinase_cat_dom"/>
</dbReference>
<dbReference type="AlphaFoldDB" id="A0AAW1GBS0"/>
<feature type="active site" description="Proton acceptor" evidence="11">
    <location>
        <position position="689"/>
    </location>
</feature>
<evidence type="ECO:0000256" key="12">
    <source>
        <dbReference type="PIRSR" id="PIRSR000632-2"/>
    </source>
</evidence>
<dbReference type="PIRSF" id="PIRSF000632">
    <property type="entry name" value="TyrPK_fps"/>
    <property type="match status" value="1"/>
</dbReference>
<dbReference type="Pfam" id="PF07714">
    <property type="entry name" value="PK_Tyr_Ser-Thr"/>
    <property type="match status" value="1"/>
</dbReference>
<dbReference type="Pfam" id="PF00017">
    <property type="entry name" value="SH2"/>
    <property type="match status" value="1"/>
</dbReference>
<feature type="binding site" evidence="12">
    <location>
        <begin position="573"/>
        <end position="581"/>
    </location>
    <ligand>
        <name>ATP</name>
        <dbReference type="ChEBI" id="CHEBI:30616"/>
    </ligand>
</feature>
<evidence type="ECO:0000256" key="11">
    <source>
        <dbReference type="PIRSR" id="PIRSR000632-1"/>
    </source>
</evidence>
<comment type="caution">
    <text evidence="21">The sequence shown here is derived from an EMBL/GenBank/DDBJ whole genome shotgun (WGS) entry which is preliminary data.</text>
</comment>
<dbReference type="CDD" id="cd10361">
    <property type="entry name" value="SH2_Fps_family"/>
    <property type="match status" value="1"/>
</dbReference>
<comment type="catalytic activity">
    <reaction evidence="9 10">
        <text>L-tyrosyl-[protein] + ATP = O-phospho-L-tyrosyl-[protein] + ADP + H(+)</text>
        <dbReference type="Rhea" id="RHEA:10596"/>
        <dbReference type="Rhea" id="RHEA-COMP:10136"/>
        <dbReference type="Rhea" id="RHEA-COMP:20101"/>
        <dbReference type="ChEBI" id="CHEBI:15378"/>
        <dbReference type="ChEBI" id="CHEBI:30616"/>
        <dbReference type="ChEBI" id="CHEBI:46858"/>
        <dbReference type="ChEBI" id="CHEBI:61978"/>
        <dbReference type="ChEBI" id="CHEBI:456216"/>
        <dbReference type="EC" id="2.7.10.2"/>
    </reaction>
</comment>
<feature type="domain" description="F-BAR" evidence="20">
    <location>
        <begin position="1"/>
        <end position="264"/>
    </location>
</feature>
<dbReference type="SMART" id="SM00252">
    <property type="entry name" value="SH2"/>
    <property type="match status" value="1"/>
</dbReference>
<dbReference type="PROSITE" id="PS50011">
    <property type="entry name" value="PROTEIN_KINASE_DOM"/>
    <property type="match status" value="1"/>
</dbReference>
<dbReference type="SUPFAM" id="SSF56112">
    <property type="entry name" value="Protein kinase-like (PK-like)"/>
    <property type="match status" value="1"/>
</dbReference>
<feature type="domain" description="Protein kinase" evidence="19">
    <location>
        <begin position="567"/>
        <end position="823"/>
    </location>
</feature>
<keyword evidence="5 10" id="KW-0418">Kinase</keyword>
<proteinExistence type="inferred from homology"/>
<feature type="compositionally biased region" description="Low complexity" evidence="17">
    <location>
        <begin position="412"/>
        <end position="425"/>
    </location>
</feature>
<dbReference type="InterPro" id="IPR050198">
    <property type="entry name" value="Non-receptor_tyrosine_kinases"/>
</dbReference>
<keyword evidence="6 10" id="KW-0067">ATP-binding</keyword>
<dbReference type="CDD" id="cd07685">
    <property type="entry name" value="F-BAR_Fes"/>
    <property type="match status" value="1"/>
</dbReference>
<keyword evidence="8 10" id="KW-0829">Tyrosine-protein kinase</keyword>
<reference evidence="21 22" key="1">
    <citation type="journal article" date="2024" name="Genome Biol. Evol.">
        <title>Chromosome-level genome assembly of the viviparous eelpout Zoarces viviparus.</title>
        <authorList>
            <person name="Fuhrmann N."/>
            <person name="Brasseur M.V."/>
            <person name="Bakowski C.E."/>
            <person name="Podsiadlowski L."/>
            <person name="Prost S."/>
            <person name="Krehenwinkel H."/>
            <person name="Mayer C."/>
        </authorList>
    </citation>
    <scope>NUCLEOTIDE SEQUENCE [LARGE SCALE GENOMIC DNA]</scope>
    <source>
        <strain evidence="21">NO-MEL_2022_Ind0_liver</strain>
    </source>
</reference>
<name>A0AAW1GBS0_ZOAVI</name>
<evidence type="ECO:0000256" key="17">
    <source>
        <dbReference type="SAM" id="MobiDB-lite"/>
    </source>
</evidence>
<keyword evidence="3" id="KW-0519">Myristate</keyword>
<evidence type="ECO:0000259" key="18">
    <source>
        <dbReference type="PROSITE" id="PS50001"/>
    </source>
</evidence>
<keyword evidence="7 14" id="KW-0175">Coiled coil</keyword>
<dbReference type="InterPro" id="IPR008266">
    <property type="entry name" value="Tyr_kinase_AS"/>
</dbReference>
<dbReference type="Gene3D" id="3.30.505.10">
    <property type="entry name" value="SH2 domain"/>
    <property type="match status" value="1"/>
</dbReference>